<accession>A0ABN3UW42</accession>
<protein>
    <submittedName>
        <fullName evidence="2">DUF3052 domain-containing protein</fullName>
    </submittedName>
</protein>
<evidence type="ECO:0000313" key="2">
    <source>
        <dbReference type="EMBL" id="GAA2738906.1"/>
    </source>
</evidence>
<evidence type="ECO:0000313" key="3">
    <source>
        <dbReference type="Proteomes" id="UP001501326"/>
    </source>
</evidence>
<keyword evidence="3" id="KW-1185">Reference proteome</keyword>
<gene>
    <name evidence="2" type="ORF">GCM10009867_32590</name>
</gene>
<dbReference type="Proteomes" id="UP001501326">
    <property type="component" value="Unassembled WGS sequence"/>
</dbReference>
<sequence length="161" mass="17208">MDCAPQFPTSKVDDETQEKHVSTSAQAAPHGGADRLGFTAGQVIQEFGYDSDVDDDLRFAIEDLTGTELEDEDYGDVADSVLIWWREDDGDLVDAVVDALTNLADGAFIVILTPKAGRPGHVQASDIEEAATTGGLHTSGTVNACEDWTATRLVAPKSARR</sequence>
<organism evidence="2 3">
    <name type="scientific">Pedococcus aerophilus</name>
    <dbReference type="NCBI Taxonomy" id="436356"/>
    <lineage>
        <taxon>Bacteria</taxon>
        <taxon>Bacillati</taxon>
        <taxon>Actinomycetota</taxon>
        <taxon>Actinomycetes</taxon>
        <taxon>Micrococcales</taxon>
        <taxon>Intrasporangiaceae</taxon>
        <taxon>Pedococcus</taxon>
    </lineage>
</organism>
<proteinExistence type="predicted"/>
<dbReference type="InterPro" id="IPR021412">
    <property type="entry name" value="DUF3052"/>
</dbReference>
<dbReference type="Pfam" id="PF11253">
    <property type="entry name" value="DUF3052"/>
    <property type="match status" value="1"/>
</dbReference>
<comment type="caution">
    <text evidence="2">The sequence shown here is derived from an EMBL/GenBank/DDBJ whole genome shotgun (WGS) entry which is preliminary data.</text>
</comment>
<feature type="compositionally biased region" description="Basic and acidic residues" evidence="1">
    <location>
        <begin position="11"/>
        <end position="21"/>
    </location>
</feature>
<feature type="region of interest" description="Disordered" evidence="1">
    <location>
        <begin position="1"/>
        <end position="34"/>
    </location>
</feature>
<evidence type="ECO:0000256" key="1">
    <source>
        <dbReference type="SAM" id="MobiDB-lite"/>
    </source>
</evidence>
<reference evidence="2 3" key="1">
    <citation type="journal article" date="2019" name="Int. J. Syst. Evol. Microbiol.">
        <title>The Global Catalogue of Microorganisms (GCM) 10K type strain sequencing project: providing services to taxonomists for standard genome sequencing and annotation.</title>
        <authorList>
            <consortium name="The Broad Institute Genomics Platform"/>
            <consortium name="The Broad Institute Genome Sequencing Center for Infectious Disease"/>
            <person name="Wu L."/>
            <person name="Ma J."/>
        </authorList>
    </citation>
    <scope>NUCLEOTIDE SEQUENCE [LARGE SCALE GENOMIC DNA]</scope>
    <source>
        <strain evidence="2 3">JCM 16378</strain>
    </source>
</reference>
<name>A0ABN3UW42_9MICO</name>
<dbReference type="EMBL" id="BAAARN010000004">
    <property type="protein sequence ID" value="GAA2738906.1"/>
    <property type="molecule type" value="Genomic_DNA"/>
</dbReference>